<dbReference type="InterPro" id="IPR015943">
    <property type="entry name" value="WD40/YVTN_repeat-like_dom_sf"/>
</dbReference>
<keyword evidence="7" id="KW-1185">Reference proteome</keyword>
<reference evidence="6 7" key="1">
    <citation type="submission" date="2024-10" db="EMBL/GenBank/DDBJ databases">
        <authorList>
            <person name="Kim D."/>
        </authorList>
    </citation>
    <scope>NUCLEOTIDE SEQUENCE [LARGE SCALE GENOMIC DNA]</scope>
    <source>
        <strain evidence="6">BH-2024</strain>
    </source>
</reference>
<dbReference type="PANTHER" id="PTHR11036">
    <property type="entry name" value="SEMAPHORIN"/>
    <property type="match status" value="1"/>
</dbReference>
<dbReference type="SMART" id="SM00409">
    <property type="entry name" value="IG"/>
    <property type="match status" value="1"/>
</dbReference>
<dbReference type="SUPFAM" id="SSF103575">
    <property type="entry name" value="Plexin repeat"/>
    <property type="match status" value="1"/>
</dbReference>
<dbReference type="Pfam" id="PF01403">
    <property type="entry name" value="Sema"/>
    <property type="match status" value="1"/>
</dbReference>
<dbReference type="InterPro" id="IPR007110">
    <property type="entry name" value="Ig-like_dom"/>
</dbReference>
<gene>
    <name evidence="6" type="ORF">niasHT_009260</name>
</gene>
<dbReference type="SMART" id="SM00408">
    <property type="entry name" value="IGc2"/>
    <property type="match status" value="1"/>
</dbReference>
<dbReference type="InterPro" id="IPR036352">
    <property type="entry name" value="Semap_dom_sf"/>
</dbReference>
<dbReference type="Pfam" id="PF00047">
    <property type="entry name" value="ig"/>
    <property type="match status" value="1"/>
</dbReference>
<evidence type="ECO:0000256" key="2">
    <source>
        <dbReference type="PROSITE-ProRule" id="PRU00352"/>
    </source>
</evidence>
<dbReference type="PROSITE" id="PS50835">
    <property type="entry name" value="IG_LIKE"/>
    <property type="match status" value="1"/>
</dbReference>
<dbReference type="InterPro" id="IPR013151">
    <property type="entry name" value="Immunoglobulin_dom"/>
</dbReference>
<dbReference type="InterPro" id="IPR027231">
    <property type="entry name" value="Semaphorin"/>
</dbReference>
<comment type="caution">
    <text evidence="6">The sequence shown here is derived from an EMBL/GenBank/DDBJ whole genome shotgun (WGS) entry which is preliminary data.</text>
</comment>
<dbReference type="GO" id="GO:0005102">
    <property type="term" value="F:signaling receptor binding"/>
    <property type="evidence" value="ECO:0007669"/>
    <property type="project" value="UniProtKB-ARBA"/>
</dbReference>
<dbReference type="SUPFAM" id="SSF48726">
    <property type="entry name" value="Immunoglobulin"/>
    <property type="match status" value="1"/>
</dbReference>
<evidence type="ECO:0000259" key="4">
    <source>
        <dbReference type="PROSITE" id="PS50835"/>
    </source>
</evidence>
<dbReference type="PANTHER" id="PTHR11036:SF139">
    <property type="entry name" value="SEMAPHORIN-2A"/>
    <property type="match status" value="1"/>
</dbReference>
<dbReference type="PROSITE" id="PS51004">
    <property type="entry name" value="SEMA"/>
    <property type="match status" value="1"/>
</dbReference>
<evidence type="ECO:0008006" key="8">
    <source>
        <dbReference type="Google" id="ProtNLM"/>
    </source>
</evidence>
<dbReference type="Gene3D" id="2.60.40.10">
    <property type="entry name" value="Immunoglobulins"/>
    <property type="match status" value="1"/>
</dbReference>
<dbReference type="InterPro" id="IPR013783">
    <property type="entry name" value="Ig-like_fold"/>
</dbReference>
<dbReference type="InterPro" id="IPR036179">
    <property type="entry name" value="Ig-like_dom_sf"/>
</dbReference>
<feature type="compositionally biased region" description="Basic and acidic residues" evidence="3">
    <location>
        <begin position="727"/>
        <end position="740"/>
    </location>
</feature>
<dbReference type="Proteomes" id="UP001620626">
    <property type="component" value="Unassembled WGS sequence"/>
</dbReference>
<feature type="domain" description="Ig-like" evidence="4">
    <location>
        <begin position="583"/>
        <end position="676"/>
    </location>
</feature>
<dbReference type="InterPro" id="IPR001627">
    <property type="entry name" value="Semap_dom"/>
</dbReference>
<evidence type="ECO:0000259" key="5">
    <source>
        <dbReference type="PROSITE" id="PS51004"/>
    </source>
</evidence>
<dbReference type="EMBL" id="JBICBT010000065">
    <property type="protein sequence ID" value="KAL3124673.1"/>
    <property type="molecule type" value="Genomic_DNA"/>
</dbReference>
<comment type="similarity">
    <text evidence="1">Belongs to the semaphorin family.</text>
</comment>
<protein>
    <recommendedName>
        <fullName evidence="8">Semaphorin</fullName>
    </recommendedName>
</protein>
<dbReference type="InterPro" id="IPR003599">
    <property type="entry name" value="Ig_sub"/>
</dbReference>
<accession>A0ABD2MAW3</accession>
<evidence type="ECO:0000256" key="3">
    <source>
        <dbReference type="SAM" id="MobiDB-lite"/>
    </source>
</evidence>
<proteinExistence type="inferred from homology"/>
<evidence type="ECO:0000313" key="6">
    <source>
        <dbReference type="EMBL" id="KAL3124673.1"/>
    </source>
</evidence>
<dbReference type="Gene3D" id="2.130.10.10">
    <property type="entry name" value="YVTN repeat-like/Quinoprotein amine dehydrogenase"/>
    <property type="match status" value="1"/>
</dbReference>
<feature type="domain" description="Sema" evidence="5">
    <location>
        <begin position="29"/>
        <end position="528"/>
    </location>
</feature>
<sequence length="746" mass="83037">MSPPISGTVLFCPNYRRSLALFPLLIFPLIFLNFLSSAVHSSFVVPIEPDNVFLPPGVRSFRSLLVNQRLSSLYVGSRDHFFRLWLFNVNDTSSAALFAHRSLNVRAEEREECLRLGNSERECDFWVRNIFLRSDNNLLICSSQAMKPQLSLLDGQTLAELDEAKTQIGICSPHDELNTTAVFTEHGNPDGLPALYSGIRTGLSLENHLIYRPPLMRDGREVHPALRTSIYDSNWLNEPQFVASFSVGPHVFFFFRETLSADCYNCPSAGTGKGTTVSRVARICKNDLGGRQVLRQVWTSFVKARLNCSLPGAFHFDRIQAVSRVDESPLSSADSSSNPSASGDTFFYATFTAAEQSALGASAICAFSLRAINQLFDSGLFLEQTVSGSGSWWNPTPADQVPTNRPGTCQSDSHQLTDEELHFAKSHLLMAESVLPFGGLPLLHRHGALFSQIVSDGPDRLGRVVLFIYDFNHHSLLKVFHRLSVVPFSVFLLAIYRIPSTKKLHVMAILPNEYLYLATEEKVSQFRLGQCVLYGSDCVRCARDPYCSWSIARRQCFPTDSSHSGAVGWIVSGTRSTVTFSSPADEVTERCAKYTKTVAVTVFPGDSVHLKCPSEGQMAQWKHNGRKIPSEEETPHFVHSMSGGLVLLNATEAMDGTYECTTEESANSQMPSLAIYSLRVDGADCARPKSVEQFRSAQREWCRRMDTYRSNLSKWESIREANGQGKDLCDKNAEMERRTDSGNFAA</sequence>
<dbReference type="AlphaFoldDB" id="A0ABD2MAW3"/>
<evidence type="ECO:0000313" key="7">
    <source>
        <dbReference type="Proteomes" id="UP001620626"/>
    </source>
</evidence>
<organism evidence="6 7">
    <name type="scientific">Heterodera trifolii</name>
    <dbReference type="NCBI Taxonomy" id="157864"/>
    <lineage>
        <taxon>Eukaryota</taxon>
        <taxon>Metazoa</taxon>
        <taxon>Ecdysozoa</taxon>
        <taxon>Nematoda</taxon>
        <taxon>Chromadorea</taxon>
        <taxon>Rhabditida</taxon>
        <taxon>Tylenchina</taxon>
        <taxon>Tylenchomorpha</taxon>
        <taxon>Tylenchoidea</taxon>
        <taxon>Heteroderidae</taxon>
        <taxon>Heteroderinae</taxon>
        <taxon>Heterodera</taxon>
    </lineage>
</organism>
<dbReference type="InterPro" id="IPR003598">
    <property type="entry name" value="Ig_sub2"/>
</dbReference>
<evidence type="ECO:0000256" key="1">
    <source>
        <dbReference type="ARBA" id="ARBA00009492"/>
    </source>
</evidence>
<comment type="caution">
    <text evidence="2">Lacks conserved residue(s) required for the propagation of feature annotation.</text>
</comment>
<feature type="region of interest" description="Disordered" evidence="3">
    <location>
        <begin position="723"/>
        <end position="746"/>
    </location>
</feature>
<name>A0ABD2MAW3_9BILA</name>
<dbReference type="SMART" id="SM00630">
    <property type="entry name" value="Sema"/>
    <property type="match status" value="1"/>
</dbReference>
<dbReference type="GO" id="GO:0007165">
    <property type="term" value="P:signal transduction"/>
    <property type="evidence" value="ECO:0007669"/>
    <property type="project" value="UniProtKB-ARBA"/>
</dbReference>
<dbReference type="SUPFAM" id="SSF101912">
    <property type="entry name" value="Sema domain"/>
    <property type="match status" value="1"/>
</dbReference>